<dbReference type="AlphaFoldDB" id="A0A9D1GYS7"/>
<dbReference type="GO" id="GO:0032259">
    <property type="term" value="P:methylation"/>
    <property type="evidence" value="ECO:0007669"/>
    <property type="project" value="UniProtKB-KW"/>
</dbReference>
<keyword evidence="2" id="KW-0489">Methyltransferase</keyword>
<comment type="caution">
    <text evidence="2">The sequence shown here is derived from an EMBL/GenBank/DDBJ whole genome shotgun (WGS) entry which is preliminary data.</text>
</comment>
<feature type="domain" description="Methyltransferase" evidence="1">
    <location>
        <begin position="57"/>
        <end position="153"/>
    </location>
</feature>
<reference evidence="2" key="2">
    <citation type="journal article" date="2021" name="PeerJ">
        <title>Extensive microbial diversity within the chicken gut microbiome revealed by metagenomics and culture.</title>
        <authorList>
            <person name="Gilroy R."/>
            <person name="Ravi A."/>
            <person name="Getino M."/>
            <person name="Pursley I."/>
            <person name="Horton D.L."/>
            <person name="Alikhan N.F."/>
            <person name="Baker D."/>
            <person name="Gharbi K."/>
            <person name="Hall N."/>
            <person name="Watson M."/>
            <person name="Adriaenssens E.M."/>
            <person name="Foster-Nyarko E."/>
            <person name="Jarju S."/>
            <person name="Secka A."/>
            <person name="Antonio M."/>
            <person name="Oren A."/>
            <person name="Chaudhuri R.R."/>
            <person name="La Ragione R."/>
            <person name="Hildebrand F."/>
            <person name="Pallen M.J."/>
        </authorList>
    </citation>
    <scope>NUCLEOTIDE SEQUENCE</scope>
    <source>
        <strain evidence="2">ChiGjej1B1-24693</strain>
    </source>
</reference>
<reference evidence="2" key="1">
    <citation type="submission" date="2020-10" db="EMBL/GenBank/DDBJ databases">
        <authorList>
            <person name="Gilroy R."/>
        </authorList>
    </citation>
    <scope>NUCLEOTIDE SEQUENCE</scope>
    <source>
        <strain evidence="2">ChiGjej1B1-24693</strain>
    </source>
</reference>
<accession>A0A9D1GYS7</accession>
<dbReference type="InterPro" id="IPR041698">
    <property type="entry name" value="Methyltransf_25"/>
</dbReference>
<keyword evidence="2" id="KW-0808">Transferase</keyword>
<dbReference type="EMBL" id="DVLP01000208">
    <property type="protein sequence ID" value="HIT75275.1"/>
    <property type="molecule type" value="Genomic_DNA"/>
</dbReference>
<dbReference type="InterPro" id="IPR029063">
    <property type="entry name" value="SAM-dependent_MTases_sf"/>
</dbReference>
<dbReference type="Pfam" id="PF13649">
    <property type="entry name" value="Methyltransf_25"/>
    <property type="match status" value="1"/>
</dbReference>
<dbReference type="Proteomes" id="UP000886842">
    <property type="component" value="Unassembled WGS sequence"/>
</dbReference>
<evidence type="ECO:0000313" key="3">
    <source>
        <dbReference type="Proteomes" id="UP000886842"/>
    </source>
</evidence>
<evidence type="ECO:0000313" key="2">
    <source>
        <dbReference type="EMBL" id="HIT75275.1"/>
    </source>
</evidence>
<name>A0A9D1GYS7_9ACTN</name>
<proteinExistence type="predicted"/>
<protein>
    <submittedName>
        <fullName evidence="2">Class I SAM-dependent methyltransferase</fullName>
    </submittedName>
</protein>
<sequence length="239" mass="25906">MDQGWYDRARAETIRYHDELYRNVPLGTAGSWLRRPHRLLGEAVRLLAARRPVTAHDLGAGVGRHALPLMHELQAGSRLVAVDLLDSALAALRAAAPSDLPVSLETRQCDLADFTFDTPTDLVVAFSAVEHLPDLDGVRALLDRIAAATAPGGVVAIAIFADRYEIGPDRTARPALLESAITAAQARDVLRSAFCGFRVVEADATDSEVTETRDGVDHRLSTTMITFLAQHGSVVRREP</sequence>
<dbReference type="GO" id="GO:0008168">
    <property type="term" value="F:methyltransferase activity"/>
    <property type="evidence" value="ECO:0007669"/>
    <property type="project" value="UniProtKB-KW"/>
</dbReference>
<dbReference type="SUPFAM" id="SSF53335">
    <property type="entry name" value="S-adenosyl-L-methionine-dependent methyltransferases"/>
    <property type="match status" value="1"/>
</dbReference>
<organism evidence="2 3">
    <name type="scientific">Candidatus Avipropionibacterium avicola</name>
    <dbReference type="NCBI Taxonomy" id="2840701"/>
    <lineage>
        <taxon>Bacteria</taxon>
        <taxon>Bacillati</taxon>
        <taxon>Actinomycetota</taxon>
        <taxon>Actinomycetes</taxon>
        <taxon>Propionibacteriales</taxon>
        <taxon>Propionibacteriaceae</taxon>
        <taxon>Propionibacteriaceae incertae sedis</taxon>
        <taxon>Candidatus Avipropionibacterium</taxon>
    </lineage>
</organism>
<dbReference type="CDD" id="cd02440">
    <property type="entry name" value="AdoMet_MTases"/>
    <property type="match status" value="1"/>
</dbReference>
<gene>
    <name evidence="2" type="ORF">IAA98_06805</name>
</gene>
<dbReference type="Gene3D" id="3.40.50.150">
    <property type="entry name" value="Vaccinia Virus protein VP39"/>
    <property type="match status" value="1"/>
</dbReference>
<evidence type="ECO:0000259" key="1">
    <source>
        <dbReference type="Pfam" id="PF13649"/>
    </source>
</evidence>